<proteinExistence type="predicted"/>
<gene>
    <name evidence="1" type="ORF">Pla52n_28400</name>
</gene>
<evidence type="ECO:0000313" key="2">
    <source>
        <dbReference type="Proteomes" id="UP000320176"/>
    </source>
</evidence>
<keyword evidence="2" id="KW-1185">Reference proteome</keyword>
<comment type="caution">
    <text evidence="1">The sequence shown here is derived from an EMBL/GenBank/DDBJ whole genome shotgun (WGS) entry which is preliminary data.</text>
</comment>
<reference evidence="1 2" key="1">
    <citation type="submission" date="2019-02" db="EMBL/GenBank/DDBJ databases">
        <title>Deep-cultivation of Planctomycetes and their phenomic and genomic characterization uncovers novel biology.</title>
        <authorList>
            <person name="Wiegand S."/>
            <person name="Jogler M."/>
            <person name="Boedeker C."/>
            <person name="Pinto D."/>
            <person name="Vollmers J."/>
            <person name="Rivas-Marin E."/>
            <person name="Kohn T."/>
            <person name="Peeters S.H."/>
            <person name="Heuer A."/>
            <person name="Rast P."/>
            <person name="Oberbeckmann S."/>
            <person name="Bunk B."/>
            <person name="Jeske O."/>
            <person name="Meyerdierks A."/>
            <person name="Storesund J.E."/>
            <person name="Kallscheuer N."/>
            <person name="Luecker S."/>
            <person name="Lage O.M."/>
            <person name="Pohl T."/>
            <person name="Merkel B.J."/>
            <person name="Hornburger P."/>
            <person name="Mueller R.-W."/>
            <person name="Bruemmer F."/>
            <person name="Labrenz M."/>
            <person name="Spormann A.M."/>
            <person name="Op Den Camp H."/>
            <person name="Overmann J."/>
            <person name="Amann R."/>
            <person name="Jetten M.S.M."/>
            <person name="Mascher T."/>
            <person name="Medema M.H."/>
            <person name="Devos D.P."/>
            <person name="Kaster A.-K."/>
            <person name="Ovreas L."/>
            <person name="Rohde M."/>
            <person name="Galperin M.Y."/>
            <person name="Jogler C."/>
        </authorList>
    </citation>
    <scope>NUCLEOTIDE SEQUENCE [LARGE SCALE GENOMIC DNA]</scope>
    <source>
        <strain evidence="1 2">Pla52n</strain>
    </source>
</reference>
<dbReference type="Proteomes" id="UP000320176">
    <property type="component" value="Unassembled WGS sequence"/>
</dbReference>
<dbReference type="AlphaFoldDB" id="A0A5C6B0I0"/>
<sequence>MKILDPLDRNSCVMAPPPCFDFTYQCNSQSQEIFICCARLSSFIRSTRTVIRFAAKVDRCLKVLLKPEPV</sequence>
<accession>A0A5C6B0I0</accession>
<organism evidence="1 2">
    <name type="scientific">Stieleria varia</name>
    <dbReference type="NCBI Taxonomy" id="2528005"/>
    <lineage>
        <taxon>Bacteria</taxon>
        <taxon>Pseudomonadati</taxon>
        <taxon>Planctomycetota</taxon>
        <taxon>Planctomycetia</taxon>
        <taxon>Pirellulales</taxon>
        <taxon>Pirellulaceae</taxon>
        <taxon>Stieleria</taxon>
    </lineage>
</organism>
<protein>
    <submittedName>
        <fullName evidence="1">Uncharacterized protein</fullName>
    </submittedName>
</protein>
<dbReference type="EMBL" id="SJPN01000003">
    <property type="protein sequence ID" value="TWU04796.1"/>
    <property type="molecule type" value="Genomic_DNA"/>
</dbReference>
<name>A0A5C6B0I0_9BACT</name>
<evidence type="ECO:0000313" key="1">
    <source>
        <dbReference type="EMBL" id="TWU04796.1"/>
    </source>
</evidence>